<dbReference type="GO" id="GO:0005886">
    <property type="term" value="C:plasma membrane"/>
    <property type="evidence" value="ECO:0007669"/>
    <property type="project" value="TreeGrafter"/>
</dbReference>
<organism evidence="3 4">
    <name type="scientific">Pseudoxanthomonas taiwanensis J19</name>
    <dbReference type="NCBI Taxonomy" id="935569"/>
    <lineage>
        <taxon>Bacteria</taxon>
        <taxon>Pseudomonadati</taxon>
        <taxon>Pseudomonadota</taxon>
        <taxon>Gammaproteobacteria</taxon>
        <taxon>Lysobacterales</taxon>
        <taxon>Lysobacteraceae</taxon>
        <taxon>Pseudoxanthomonas</taxon>
    </lineage>
</organism>
<comment type="caution">
    <text evidence="3">The sequence shown here is derived from an EMBL/GenBank/DDBJ whole genome shotgun (WGS) entry which is preliminary data.</text>
</comment>
<evidence type="ECO:0000313" key="4">
    <source>
        <dbReference type="Proteomes" id="UP000321583"/>
    </source>
</evidence>
<evidence type="ECO:0000256" key="1">
    <source>
        <dbReference type="SAM" id="MobiDB-lite"/>
    </source>
</evidence>
<feature type="transmembrane region" description="Helical" evidence="2">
    <location>
        <begin position="423"/>
        <end position="441"/>
    </location>
</feature>
<keyword evidence="2" id="KW-1133">Transmembrane helix</keyword>
<keyword evidence="4" id="KW-1185">Reference proteome</keyword>
<protein>
    <submittedName>
        <fullName evidence="3">Uncharacterized membrane-anchored protein YjiN (DUF445 family)</fullName>
    </submittedName>
</protein>
<accession>A0A562D8X7</accession>
<evidence type="ECO:0000313" key="3">
    <source>
        <dbReference type="EMBL" id="TWH05991.1"/>
    </source>
</evidence>
<keyword evidence="2" id="KW-0812">Transmembrane</keyword>
<reference evidence="3 4" key="1">
    <citation type="submission" date="2019-07" db="EMBL/GenBank/DDBJ databases">
        <title>Genome sequencing of lignin-degrading bacterial isolates.</title>
        <authorList>
            <person name="Gladden J."/>
        </authorList>
    </citation>
    <scope>NUCLEOTIDE SEQUENCE [LARGE SCALE GENOMIC DNA]</scope>
    <source>
        <strain evidence="3 4">J19</strain>
    </source>
</reference>
<keyword evidence="2" id="KW-0472">Membrane</keyword>
<feature type="compositionally biased region" description="Basic residues" evidence="1">
    <location>
        <begin position="1"/>
        <end position="14"/>
    </location>
</feature>
<feature type="region of interest" description="Disordered" evidence="1">
    <location>
        <begin position="1"/>
        <end position="24"/>
    </location>
</feature>
<evidence type="ECO:0000256" key="2">
    <source>
        <dbReference type="SAM" id="Phobius"/>
    </source>
</evidence>
<dbReference type="Pfam" id="PF04286">
    <property type="entry name" value="DUF445"/>
    <property type="match status" value="1"/>
</dbReference>
<name>A0A562D8X7_9GAMM</name>
<gene>
    <name evidence="3" type="ORF">L613_000500000560</name>
</gene>
<feature type="transmembrane region" description="Helical" evidence="2">
    <location>
        <begin position="57"/>
        <end position="82"/>
    </location>
</feature>
<dbReference type="InterPro" id="IPR007383">
    <property type="entry name" value="DUF445"/>
</dbReference>
<sequence length="443" mass="49392">MCHRAGRGGRHAHGNRMSTQDPRPAQLRRMKAIALAMLLAMVAGFATSHVMGNQGAWAWVSAFCEAATVGALADWFAVVALFRRPLGLPIPHTAIVPRSKARIADSLAAFVRDHFLEPQTLLARLEVFDPAERLGQWLSRPEQSRKLAGMARGWALQALDLLDERAVRERIREFVIARLHAWDASATAGDVLGLLTADGRHQEVLDEALRRLGRYLDSEDIKQRASAMLVRHARREWPRLVGTVDWVKPVEGIADRMAERIARALLDELNEILVQPEHPLRRDYEQWLQGYVQRLRGDPALAQRVEQIKQQLIAHPSVQEYVSGLWDQVHAALRQDLEQEDGVLASHLDSSLAGLGAALGRDPELREAINQHVMGGAEKLALRLRGGVTDYIAQTVKGWDERHLVRELELGVGRDLQYIRYNGTLVGGLIGLLLHAAIVLLEG</sequence>
<dbReference type="PANTHER" id="PTHR38442">
    <property type="entry name" value="INNER MEMBRANE PROTEIN-RELATED"/>
    <property type="match status" value="1"/>
</dbReference>
<dbReference type="EMBL" id="VLJS01000080">
    <property type="protein sequence ID" value="TWH05991.1"/>
    <property type="molecule type" value="Genomic_DNA"/>
</dbReference>
<proteinExistence type="predicted"/>
<feature type="transmembrane region" description="Helical" evidence="2">
    <location>
        <begin position="32"/>
        <end position="51"/>
    </location>
</feature>
<dbReference type="PANTHER" id="PTHR38442:SF1">
    <property type="entry name" value="INNER MEMBRANE PROTEIN"/>
    <property type="match status" value="1"/>
</dbReference>
<dbReference type="Proteomes" id="UP000321583">
    <property type="component" value="Unassembled WGS sequence"/>
</dbReference>
<dbReference type="AlphaFoldDB" id="A0A562D8X7"/>